<dbReference type="CDD" id="cd05930">
    <property type="entry name" value="A_NRPS"/>
    <property type="match status" value="1"/>
</dbReference>
<dbReference type="Pfam" id="PF00668">
    <property type="entry name" value="Condensation"/>
    <property type="match status" value="1"/>
</dbReference>
<dbReference type="InterPro" id="IPR042099">
    <property type="entry name" value="ANL_N_sf"/>
</dbReference>
<dbReference type="Gene3D" id="1.10.1200.10">
    <property type="entry name" value="ACP-like"/>
    <property type="match status" value="1"/>
</dbReference>
<dbReference type="InterPro" id="IPR023213">
    <property type="entry name" value="CAT-like_dom_sf"/>
</dbReference>
<dbReference type="SUPFAM" id="SSF56801">
    <property type="entry name" value="Acetyl-CoA synthetase-like"/>
    <property type="match status" value="2"/>
</dbReference>
<evidence type="ECO:0000256" key="2">
    <source>
        <dbReference type="ARBA" id="ARBA00022450"/>
    </source>
</evidence>
<dbReference type="Pfam" id="PF00501">
    <property type="entry name" value="AMP-binding"/>
    <property type="match status" value="2"/>
</dbReference>
<dbReference type="Gene3D" id="2.30.38.10">
    <property type="entry name" value="Luciferase, Domain 3"/>
    <property type="match status" value="1"/>
</dbReference>
<dbReference type="InterPro" id="IPR020806">
    <property type="entry name" value="PKS_PP-bd"/>
</dbReference>
<dbReference type="GO" id="GO:0044550">
    <property type="term" value="P:secondary metabolite biosynthetic process"/>
    <property type="evidence" value="ECO:0007669"/>
    <property type="project" value="TreeGrafter"/>
</dbReference>
<dbReference type="Gene3D" id="3.30.559.10">
    <property type="entry name" value="Chloramphenicol acetyltransferase-like domain"/>
    <property type="match status" value="1"/>
</dbReference>
<evidence type="ECO:0000256" key="3">
    <source>
        <dbReference type="ARBA" id="ARBA00022553"/>
    </source>
</evidence>
<dbReference type="PANTHER" id="PTHR45527">
    <property type="entry name" value="NONRIBOSOMAL PEPTIDE SYNTHETASE"/>
    <property type="match status" value="1"/>
</dbReference>
<reference evidence="6" key="1">
    <citation type="submission" date="2016-05" db="EMBL/GenBank/DDBJ databases">
        <authorList>
            <person name="Cock P.J.A."/>
            <person name="Cock P.J.A."/>
        </authorList>
    </citation>
    <scope>NUCLEOTIDE SEQUENCE</scope>
    <source>
        <strain evidence="6">PWN146_assembly</strain>
    </source>
</reference>
<feature type="domain" description="Carrier" evidence="5">
    <location>
        <begin position="507"/>
        <end position="582"/>
    </location>
</feature>
<comment type="cofactor">
    <cofactor evidence="1">
        <name>pantetheine 4'-phosphate</name>
        <dbReference type="ChEBI" id="CHEBI:47942"/>
    </cofactor>
</comment>
<name>A0A1C3HA40_SERMA</name>
<dbReference type="Gene3D" id="3.30.300.30">
    <property type="match status" value="2"/>
</dbReference>
<feature type="compositionally biased region" description="Basic and acidic residues" evidence="4">
    <location>
        <begin position="801"/>
        <end position="813"/>
    </location>
</feature>
<dbReference type="NCBIfam" id="NF003417">
    <property type="entry name" value="PRK04813.1"/>
    <property type="match status" value="2"/>
</dbReference>
<dbReference type="CDD" id="cd19531">
    <property type="entry name" value="LCL_NRPS-like"/>
    <property type="match status" value="1"/>
</dbReference>
<organism evidence="6">
    <name type="scientific">Serratia marcescens</name>
    <dbReference type="NCBI Taxonomy" id="615"/>
    <lineage>
        <taxon>Bacteria</taxon>
        <taxon>Pseudomonadati</taxon>
        <taxon>Pseudomonadota</taxon>
        <taxon>Gammaproteobacteria</taxon>
        <taxon>Enterobacterales</taxon>
        <taxon>Yersiniaceae</taxon>
        <taxon>Serratia</taxon>
    </lineage>
</organism>
<dbReference type="InterPro" id="IPR029058">
    <property type="entry name" value="AB_hydrolase_fold"/>
</dbReference>
<dbReference type="Gene3D" id="3.30.559.30">
    <property type="entry name" value="Nonribosomal peptide synthetase, condensation domain"/>
    <property type="match status" value="1"/>
</dbReference>
<feature type="domain" description="Carrier" evidence="5">
    <location>
        <begin position="1565"/>
        <end position="1640"/>
    </location>
</feature>
<accession>A0A1C3HA40</accession>
<dbReference type="GO" id="GO:0003824">
    <property type="term" value="F:catalytic activity"/>
    <property type="evidence" value="ECO:0007669"/>
    <property type="project" value="InterPro"/>
</dbReference>
<dbReference type="InterPro" id="IPR001242">
    <property type="entry name" value="Condensation_dom"/>
</dbReference>
<evidence type="ECO:0000256" key="1">
    <source>
        <dbReference type="ARBA" id="ARBA00001957"/>
    </source>
</evidence>
<dbReference type="EMBL" id="LT575490">
    <property type="protein sequence ID" value="SAY41907.1"/>
    <property type="molecule type" value="Genomic_DNA"/>
</dbReference>
<dbReference type="InterPro" id="IPR025110">
    <property type="entry name" value="AMP-bd_C"/>
</dbReference>
<dbReference type="InterPro" id="IPR036736">
    <property type="entry name" value="ACP-like_sf"/>
</dbReference>
<dbReference type="Gene3D" id="3.40.50.980">
    <property type="match status" value="2"/>
</dbReference>
<keyword evidence="3" id="KW-0597">Phosphoprotein</keyword>
<dbReference type="NCBIfam" id="TIGR01733">
    <property type="entry name" value="AA-adenyl-dom"/>
    <property type="match status" value="2"/>
</dbReference>
<evidence type="ECO:0000313" key="6">
    <source>
        <dbReference type="EMBL" id="SAY41907.1"/>
    </source>
</evidence>
<dbReference type="Pfam" id="PF13193">
    <property type="entry name" value="AMP-binding_C"/>
    <property type="match status" value="2"/>
</dbReference>
<dbReference type="Gene3D" id="3.40.50.12780">
    <property type="entry name" value="N-terminal domain of ligase-like"/>
    <property type="match status" value="1"/>
</dbReference>
<dbReference type="PANTHER" id="PTHR45527:SF1">
    <property type="entry name" value="FATTY ACID SYNTHASE"/>
    <property type="match status" value="1"/>
</dbReference>
<dbReference type="Pfam" id="PF00550">
    <property type="entry name" value="PP-binding"/>
    <property type="match status" value="2"/>
</dbReference>
<dbReference type="PROSITE" id="PS00455">
    <property type="entry name" value="AMP_BINDING"/>
    <property type="match status" value="2"/>
</dbReference>
<feature type="region of interest" description="Disordered" evidence="4">
    <location>
        <begin position="796"/>
        <end position="815"/>
    </location>
</feature>
<dbReference type="InterPro" id="IPR020845">
    <property type="entry name" value="AMP-binding_CS"/>
</dbReference>
<dbReference type="InterPro" id="IPR006162">
    <property type="entry name" value="Ppantetheine_attach_site"/>
</dbReference>
<sequence length="1673" mass="184720">MQSMKGIGPENQTQSHTLHAAVFTQAMATPLRPAVIDESGIMDYQCLRHAALSIAQQLSALNLAKETAVGVYLPRDRYIPASLLGIMAADCAYLPLDPKHPQARTELLLEIAQAKYVITTAALASRLPDAITPVFIDESVRPEAAILQRNACATQLAYFIFTSGSTGVPKGVMIEHGNALSLIDWAHQTYTDEQLSQVACGTSITFDLSVFEIFAPLTQGGCVHMLADPLALLQWHKRDDITLFNTVPSVINEIVKIGELPSHLPIINLAGEPLPMHLVHTLRRQCPTAKIFNLYGPSEDTTYSTGGEVLASDPHPTIGTPLTGRRCYLLDAEGNAVAPGETGEIYVAGPGVARGYYHRPELNDAFLPDPAGPKGARMYRTGDYGKQLEDGRLLYLGRRDDQVKIRGHRIEIGEIDALLRRHPGVREVAVVVVESANKGKSLRCALELHSPTDRHAIIAWTATQLPVYMLPAEWMTFDELPRLPNGKIDRGALRHCRMQHENRAGQAPEGATELSLAGLWRQLLDCADVYRADTFFGLGGHSLLLARLAHEIKKQFSADLAIEQLLAADTLSHQARLIEQWTKNADAPPCVGHTRQITLEAPCSPSQSRMWMLEKLLPGSPRYNIPTAFQIVGPLDLSRLSNAAEQVVMQHAILRTRYAEGAQGLRQCIAQTYPPVVHHENLCEWDEKAAWEQAWNRANAFARTAFDLTGEIPFKVLALKIKQDLHLVVVLTHHIAVDGSMDILLAELSAAYENTTSDTSPAPLSYQDYCHWLTHCESRQTEALAYWQRQLAEPPAAPHLPCDRPLPRQERGQGRQLSVPIPEDKFIAISQLCRRHEVSLFHGLLALTWAYLGRLADTDDVLLTAPLHTRNNHDFAATIGNFVNTVILRGDMRHQPRVGELLRQARQCTQEAMQFGQVPYETVIDNVKGLRTANGAPALNVMLSLQQEQPLWTMRDTGSSHLPIDLLTSRFSLGFFFRLSNGGLELNLEYDTERFTDAAVQRLIGHWFTLMSAALANDEAVVNTLPLLSDDERRNMLDGWNATQCDYAGDRLVHQLFEAQVSQVPHHIALCNARNQMSYAELDARANRLAHYLLAQGFDAGARIAILCDRSPAMVIAMLAILKAGCVYVPFDPASPPARFQAMIRIAGITGIATDALFADTAAALIAQAPTSLAHVHVAISEDLSWPSIPVESRITSDALAYIIFTSGTTGDPKAVAVRHKPVINLIEWVNKTFTVNASDKSLFVTSLAFDLSVYDLLGMLAAGGTIRLADRDETRDPSTLANIVCAEGITFWNSAPIALDQCESYFPSYPIPTLRLAFLSGDWIPVSLPDKLRKTFPNLQLVGLGGATEAVIWSNFFIIERVAPEQSSIPYGKPIQNARYYILDKQLQPVPIAVEGDLFIGGEVLAEGYFGDQEKTARSYLPDPYGLTPTARMYRTGDRARFSPDGTIEFLGRQDTQIKINGYRIETGEIEAALLTQPGVNGACVVIKGERHRLWLCAYIVSEEHNQEAIARLRANLRTKLPEYMIPAVFTCLSAFPLTANGKLDKQRLPEPTTMNGAGDRHAPPSGRYEMTIADIWKDELNCEALNATDNFFDLGGNSASLIRTHKTLENALNRTIPIVTLFQYTTLRSLAEWLAGHIENDAAGASQATAQRLSGRQRLMQQRKQRITAND</sequence>
<dbReference type="PROSITE" id="PS50075">
    <property type="entry name" value="CARRIER"/>
    <property type="match status" value="2"/>
</dbReference>
<dbReference type="InterPro" id="IPR000873">
    <property type="entry name" value="AMP-dep_synth/lig_dom"/>
</dbReference>
<protein>
    <submittedName>
        <fullName evidence="6">Linear gramicidin synthase subunit B</fullName>
    </submittedName>
</protein>
<gene>
    <name evidence="6" type="primary">lgrB_2</name>
    <name evidence="6" type="ORF">PWN146_00573</name>
</gene>
<dbReference type="PROSITE" id="PS00012">
    <property type="entry name" value="PHOSPHOPANTETHEINE"/>
    <property type="match status" value="1"/>
</dbReference>
<feature type="region of interest" description="Disordered" evidence="4">
    <location>
        <begin position="1546"/>
        <end position="1565"/>
    </location>
</feature>
<dbReference type="GO" id="GO:0005737">
    <property type="term" value="C:cytoplasm"/>
    <property type="evidence" value="ECO:0007669"/>
    <property type="project" value="TreeGrafter"/>
</dbReference>
<dbReference type="GO" id="GO:0043041">
    <property type="term" value="P:amino acid activation for nonribosomal peptide biosynthetic process"/>
    <property type="evidence" value="ECO:0007669"/>
    <property type="project" value="TreeGrafter"/>
</dbReference>
<dbReference type="GO" id="GO:0031177">
    <property type="term" value="F:phosphopantetheine binding"/>
    <property type="evidence" value="ECO:0007669"/>
    <property type="project" value="InterPro"/>
</dbReference>
<evidence type="ECO:0000259" key="5">
    <source>
        <dbReference type="PROSITE" id="PS50075"/>
    </source>
</evidence>
<dbReference type="SUPFAM" id="SSF52777">
    <property type="entry name" value="CoA-dependent acyltransferases"/>
    <property type="match status" value="2"/>
</dbReference>
<evidence type="ECO:0000256" key="4">
    <source>
        <dbReference type="SAM" id="MobiDB-lite"/>
    </source>
</evidence>
<dbReference type="SUPFAM" id="SSF47336">
    <property type="entry name" value="ACP-like"/>
    <property type="match status" value="2"/>
</dbReference>
<dbReference type="InterPro" id="IPR045851">
    <property type="entry name" value="AMP-bd_C_sf"/>
</dbReference>
<proteinExistence type="predicted"/>
<dbReference type="InterPro" id="IPR009081">
    <property type="entry name" value="PP-bd_ACP"/>
</dbReference>
<dbReference type="Gene3D" id="3.40.50.1820">
    <property type="entry name" value="alpha/beta hydrolase"/>
    <property type="match status" value="1"/>
</dbReference>
<dbReference type="SMART" id="SM00823">
    <property type="entry name" value="PKS_PP"/>
    <property type="match status" value="1"/>
</dbReference>
<keyword evidence="2" id="KW-0596">Phosphopantetheine</keyword>
<dbReference type="InterPro" id="IPR010071">
    <property type="entry name" value="AA_adenyl_dom"/>
</dbReference>